<evidence type="ECO:0000313" key="9">
    <source>
        <dbReference type="Proteomes" id="UP000190166"/>
    </source>
</evidence>
<sequence length="452" mass="50948">MKRYKIFLLFIVAGTLIQACSKYTDIKTEGALTPSDYVNYRYLMNNRQDLERSVDMPDMTADDIVYNDAAIQQGLSAESRNAYMWAAQYYDVVAADPDWKILYANIYPCNLVIRDVMNSNGGTTQLKKQVLAEARVHRAYSYFTLVNMYGKQYNESSKATDLGVPLLLEPDVAIVATRATVQQAYDQILTDLQAAVPDLPEKNTYNIYPSKAAAYALLARTYLQMGQYVEAEKNADNALMIQSGLLDLSTLSSYPQRTDNPEIILSKTAGMSHQYSAMQVMSSQLLSLYDTKDYRYSYFTSNYTLSGNTYRVYSKEAVIGGNRNIGPSVPEMLLIKAECRARAGDAGGAMSAINTLRAKRFAALDFTPMTATSAADALVKVLQERRRELCFTCIRWFDQKRLFTDSRFAENITRTNFATGETYTLTPGSNRYLFPIPQYNIQLNPSLEQNPR</sequence>
<keyword evidence="3" id="KW-0732">Signal</keyword>
<protein>
    <submittedName>
        <fullName evidence="8">SusD family protein</fullName>
    </submittedName>
</protein>
<dbReference type="RefSeq" id="WP_079472436.1">
    <property type="nucleotide sequence ID" value="NZ_FUZZ01000004.1"/>
</dbReference>
<dbReference type="InterPro" id="IPR012944">
    <property type="entry name" value="SusD_RagB_dom"/>
</dbReference>
<evidence type="ECO:0000256" key="2">
    <source>
        <dbReference type="ARBA" id="ARBA00006275"/>
    </source>
</evidence>
<keyword evidence="5" id="KW-0998">Cell outer membrane</keyword>
<comment type="similarity">
    <text evidence="2">Belongs to the SusD family.</text>
</comment>
<evidence type="ECO:0000259" key="6">
    <source>
        <dbReference type="Pfam" id="PF07980"/>
    </source>
</evidence>
<evidence type="ECO:0000313" key="8">
    <source>
        <dbReference type="EMBL" id="SKD09296.1"/>
    </source>
</evidence>
<dbReference type="PROSITE" id="PS51257">
    <property type="entry name" value="PROKAR_LIPOPROTEIN"/>
    <property type="match status" value="1"/>
</dbReference>
<dbReference type="EMBL" id="FUZZ01000004">
    <property type="protein sequence ID" value="SKD09296.1"/>
    <property type="molecule type" value="Genomic_DNA"/>
</dbReference>
<proteinExistence type="inferred from homology"/>
<evidence type="ECO:0000256" key="4">
    <source>
        <dbReference type="ARBA" id="ARBA00023136"/>
    </source>
</evidence>
<dbReference type="SUPFAM" id="SSF48452">
    <property type="entry name" value="TPR-like"/>
    <property type="match status" value="1"/>
</dbReference>
<dbReference type="Pfam" id="PF07980">
    <property type="entry name" value="SusD_RagB"/>
    <property type="match status" value="1"/>
</dbReference>
<feature type="domain" description="RagB/SusD" evidence="6">
    <location>
        <begin position="331"/>
        <end position="451"/>
    </location>
</feature>
<evidence type="ECO:0000256" key="1">
    <source>
        <dbReference type="ARBA" id="ARBA00004442"/>
    </source>
</evidence>
<dbReference type="InterPro" id="IPR011990">
    <property type="entry name" value="TPR-like_helical_dom_sf"/>
</dbReference>
<dbReference type="AlphaFoldDB" id="A0A1T5P9F4"/>
<keyword evidence="4" id="KW-0472">Membrane</keyword>
<evidence type="ECO:0000259" key="7">
    <source>
        <dbReference type="Pfam" id="PF14322"/>
    </source>
</evidence>
<gene>
    <name evidence="8" type="ORF">SAMN05660461_5180</name>
</gene>
<dbReference type="GO" id="GO:0009279">
    <property type="term" value="C:cell outer membrane"/>
    <property type="evidence" value="ECO:0007669"/>
    <property type="project" value="UniProtKB-SubCell"/>
</dbReference>
<name>A0A1T5P9F4_9BACT</name>
<comment type="subcellular location">
    <subcellularLocation>
        <location evidence="1">Cell outer membrane</location>
    </subcellularLocation>
</comment>
<dbReference type="STRING" id="393003.SAMN05660461_5180"/>
<dbReference type="Gene3D" id="1.25.40.390">
    <property type="match status" value="1"/>
</dbReference>
<dbReference type="Proteomes" id="UP000190166">
    <property type="component" value="Unassembled WGS sequence"/>
</dbReference>
<organism evidence="8 9">
    <name type="scientific">Chitinophaga ginsengisegetis</name>
    <dbReference type="NCBI Taxonomy" id="393003"/>
    <lineage>
        <taxon>Bacteria</taxon>
        <taxon>Pseudomonadati</taxon>
        <taxon>Bacteroidota</taxon>
        <taxon>Chitinophagia</taxon>
        <taxon>Chitinophagales</taxon>
        <taxon>Chitinophagaceae</taxon>
        <taxon>Chitinophaga</taxon>
    </lineage>
</organism>
<dbReference type="InterPro" id="IPR033985">
    <property type="entry name" value="SusD-like_N"/>
</dbReference>
<accession>A0A1T5P9F4</accession>
<evidence type="ECO:0000256" key="3">
    <source>
        <dbReference type="ARBA" id="ARBA00022729"/>
    </source>
</evidence>
<evidence type="ECO:0000256" key="5">
    <source>
        <dbReference type="ARBA" id="ARBA00023237"/>
    </source>
</evidence>
<reference evidence="8 9" key="1">
    <citation type="submission" date="2017-02" db="EMBL/GenBank/DDBJ databases">
        <authorList>
            <person name="Peterson S.W."/>
        </authorList>
    </citation>
    <scope>NUCLEOTIDE SEQUENCE [LARGE SCALE GENOMIC DNA]</scope>
    <source>
        <strain evidence="8 9">DSM 18108</strain>
    </source>
</reference>
<keyword evidence="9" id="KW-1185">Reference proteome</keyword>
<feature type="domain" description="SusD-like N-terminal" evidence="7">
    <location>
        <begin position="65"/>
        <end position="223"/>
    </location>
</feature>
<dbReference type="Pfam" id="PF14322">
    <property type="entry name" value="SusD-like_3"/>
    <property type="match status" value="1"/>
</dbReference>
<dbReference type="CDD" id="cd08977">
    <property type="entry name" value="SusD"/>
    <property type="match status" value="1"/>
</dbReference>